<name>A0A0C2ETM6_9PSED</name>
<sequence>MNNPAGVQHRQSRIGASVIQARQPHALQRVPIFVTTLCRVRQGEKLMGWDDRQMRVGSRHLILMPAGCELGISNYPGAQGDYIADAVTFPTELLRAFSVRYSQQITAHPGRTATQELCVPLDRHTTQAWENLLDCINADSPDALRTHYAEAVLLALALGGWAGPLLLDRHDPLCERVQQILMTDPARDWTVANVAERLNLGASTLRRQLANENDSFSNILENVRLGMALQWLQVTPRPIGEIAAASGYASASRFAVRFRKHYGLSPRELRAAL</sequence>
<dbReference type="STRING" id="226910.UCMB321_4233"/>
<dbReference type="InterPro" id="IPR020449">
    <property type="entry name" value="Tscrpt_reg_AraC-type_HTH"/>
</dbReference>
<evidence type="ECO:0000256" key="3">
    <source>
        <dbReference type="ARBA" id="ARBA00023163"/>
    </source>
</evidence>
<dbReference type="SMART" id="SM00342">
    <property type="entry name" value="HTH_ARAC"/>
    <property type="match status" value="1"/>
</dbReference>
<dbReference type="InterPro" id="IPR018062">
    <property type="entry name" value="HTH_AraC-typ_CS"/>
</dbReference>
<dbReference type="InterPro" id="IPR018060">
    <property type="entry name" value="HTH_AraC"/>
</dbReference>
<dbReference type="PROSITE" id="PS00041">
    <property type="entry name" value="HTH_ARAC_FAMILY_1"/>
    <property type="match status" value="1"/>
</dbReference>
<dbReference type="Pfam" id="PF12833">
    <property type="entry name" value="HTH_18"/>
    <property type="match status" value="1"/>
</dbReference>
<dbReference type="InterPro" id="IPR009057">
    <property type="entry name" value="Homeodomain-like_sf"/>
</dbReference>
<dbReference type="Proteomes" id="UP000031535">
    <property type="component" value="Unassembled WGS sequence"/>
</dbReference>
<protein>
    <submittedName>
        <fullName evidence="5">Transcriptional regulator, AraC family</fullName>
    </submittedName>
</protein>
<dbReference type="GO" id="GO:0003700">
    <property type="term" value="F:DNA-binding transcription factor activity"/>
    <property type="evidence" value="ECO:0007669"/>
    <property type="project" value="InterPro"/>
</dbReference>
<keyword evidence="6" id="KW-1185">Reference proteome</keyword>
<dbReference type="GO" id="GO:0000976">
    <property type="term" value="F:transcription cis-regulatory region binding"/>
    <property type="evidence" value="ECO:0007669"/>
    <property type="project" value="TreeGrafter"/>
</dbReference>
<keyword evidence="1" id="KW-0805">Transcription regulation</keyword>
<evidence type="ECO:0000313" key="5">
    <source>
        <dbReference type="EMBL" id="KIH81928.1"/>
    </source>
</evidence>
<accession>A0A0C2ETM6</accession>
<dbReference type="PRINTS" id="PR00032">
    <property type="entry name" value="HTHARAC"/>
</dbReference>
<keyword evidence="3" id="KW-0804">Transcription</keyword>
<evidence type="ECO:0000256" key="2">
    <source>
        <dbReference type="ARBA" id="ARBA00023125"/>
    </source>
</evidence>
<evidence type="ECO:0000256" key="1">
    <source>
        <dbReference type="ARBA" id="ARBA00023015"/>
    </source>
</evidence>
<reference evidence="5 6" key="1">
    <citation type="submission" date="2015-01" db="EMBL/GenBank/DDBJ databases">
        <title>Complete genome of Pseudomonas batumici UCM B-321 producer of the batumin antibiotic with strong antistaphilococcal and potential anticancer activity.</title>
        <authorList>
            <person name="Klochko V.V."/>
            <person name="Zelena L.B."/>
            <person name="Elena K.A."/>
            <person name="Reva O.N."/>
        </authorList>
    </citation>
    <scope>NUCLEOTIDE SEQUENCE [LARGE SCALE GENOMIC DNA]</scope>
    <source>
        <strain evidence="5 6">UCM B-321</strain>
    </source>
</reference>
<proteinExistence type="predicted"/>
<dbReference type="AlphaFoldDB" id="A0A0C2ETM6"/>
<gene>
    <name evidence="5" type="ORF">UCMB321_4233</name>
</gene>
<feature type="domain" description="HTH araC/xylS-type" evidence="4">
    <location>
        <begin position="175"/>
        <end position="272"/>
    </location>
</feature>
<dbReference type="RefSeq" id="WP_040070412.1">
    <property type="nucleotide sequence ID" value="NZ_JXDG01000057.1"/>
</dbReference>
<dbReference type="GO" id="GO:0009893">
    <property type="term" value="P:positive regulation of metabolic process"/>
    <property type="evidence" value="ECO:0007669"/>
    <property type="project" value="UniProtKB-ARBA"/>
</dbReference>
<evidence type="ECO:0000259" key="4">
    <source>
        <dbReference type="PROSITE" id="PS01124"/>
    </source>
</evidence>
<dbReference type="PANTHER" id="PTHR47894">
    <property type="entry name" value="HTH-TYPE TRANSCRIPTIONAL REGULATOR GADX"/>
    <property type="match status" value="1"/>
</dbReference>
<keyword evidence="2" id="KW-0238">DNA-binding</keyword>
<dbReference type="PATRIC" id="fig|226910.6.peg.4226"/>
<dbReference type="PANTHER" id="PTHR47894:SF4">
    <property type="entry name" value="HTH-TYPE TRANSCRIPTIONAL REGULATOR GADX"/>
    <property type="match status" value="1"/>
</dbReference>
<evidence type="ECO:0000313" key="6">
    <source>
        <dbReference type="Proteomes" id="UP000031535"/>
    </source>
</evidence>
<comment type="caution">
    <text evidence="5">The sequence shown here is derived from an EMBL/GenBank/DDBJ whole genome shotgun (WGS) entry which is preliminary data.</text>
</comment>
<dbReference type="SUPFAM" id="SSF46689">
    <property type="entry name" value="Homeodomain-like"/>
    <property type="match status" value="1"/>
</dbReference>
<dbReference type="OrthoDB" id="9783876at2"/>
<organism evidence="5 6">
    <name type="scientific">Pseudomonas batumici</name>
    <dbReference type="NCBI Taxonomy" id="226910"/>
    <lineage>
        <taxon>Bacteria</taxon>
        <taxon>Pseudomonadati</taxon>
        <taxon>Pseudomonadota</taxon>
        <taxon>Gammaproteobacteria</taxon>
        <taxon>Pseudomonadales</taxon>
        <taxon>Pseudomonadaceae</taxon>
        <taxon>Pseudomonas</taxon>
    </lineage>
</organism>
<dbReference type="GO" id="GO:0005829">
    <property type="term" value="C:cytosol"/>
    <property type="evidence" value="ECO:0007669"/>
    <property type="project" value="TreeGrafter"/>
</dbReference>
<dbReference type="PROSITE" id="PS01124">
    <property type="entry name" value="HTH_ARAC_FAMILY_2"/>
    <property type="match status" value="1"/>
</dbReference>
<dbReference type="Gene3D" id="1.10.10.60">
    <property type="entry name" value="Homeodomain-like"/>
    <property type="match status" value="1"/>
</dbReference>
<dbReference type="EMBL" id="JXDG01000057">
    <property type="protein sequence ID" value="KIH81928.1"/>
    <property type="molecule type" value="Genomic_DNA"/>
</dbReference>